<dbReference type="AlphaFoldDB" id="A0A679IEV9"/>
<keyword evidence="4 7" id="KW-1133">Transmembrane helix</keyword>
<comment type="subcellular location">
    <subcellularLocation>
        <location evidence="1">Cell membrane</location>
        <topology evidence="1">Multi-pass membrane protein</topology>
    </subcellularLocation>
</comment>
<reference evidence="9 10" key="1">
    <citation type="submission" date="2020-02" db="EMBL/GenBank/DDBJ databases">
        <title>Characterization of vanA genotype vancomycin-resistant Enterococcus saigonensis VE80.</title>
        <authorList>
            <person name="Harada T."/>
            <person name="Motooka D."/>
            <person name="Nakamura S."/>
            <person name="Yamamoto Y."/>
            <person name="Kawahara R."/>
            <person name="Kawatsu K."/>
        </authorList>
    </citation>
    <scope>NUCLEOTIDE SEQUENCE [LARGE SCALE GENOMIC DNA]</scope>
    <source>
        <strain evidence="9 10">VE80</strain>
    </source>
</reference>
<dbReference type="PANTHER" id="PTHR30287">
    <property type="entry name" value="MEMBRANE COMPONENT OF PREDICTED ABC SUPERFAMILY METABOLITE UPTAKE TRANSPORTER"/>
    <property type="match status" value="1"/>
</dbReference>
<evidence type="ECO:0000256" key="7">
    <source>
        <dbReference type="SAM" id="Phobius"/>
    </source>
</evidence>
<evidence type="ECO:0000256" key="5">
    <source>
        <dbReference type="ARBA" id="ARBA00023136"/>
    </source>
</evidence>
<evidence type="ECO:0000256" key="6">
    <source>
        <dbReference type="SAM" id="Coils"/>
    </source>
</evidence>
<feature type="transmembrane region" description="Helical" evidence="7">
    <location>
        <begin position="816"/>
        <end position="837"/>
    </location>
</feature>
<feature type="coiled-coil region" evidence="6">
    <location>
        <begin position="366"/>
        <end position="583"/>
    </location>
</feature>
<dbReference type="EMBL" id="AP022822">
    <property type="protein sequence ID" value="BCA86860.1"/>
    <property type="molecule type" value="Genomic_DNA"/>
</dbReference>
<keyword evidence="6" id="KW-0175">Coiled coil</keyword>
<dbReference type="RefSeq" id="WP_173103917.1">
    <property type="nucleotide sequence ID" value="NZ_AP022822.1"/>
</dbReference>
<evidence type="ECO:0000256" key="4">
    <source>
        <dbReference type="ARBA" id="ARBA00022989"/>
    </source>
</evidence>
<evidence type="ECO:0000313" key="10">
    <source>
        <dbReference type="Proteomes" id="UP000502998"/>
    </source>
</evidence>
<evidence type="ECO:0000313" key="9">
    <source>
        <dbReference type="EMBL" id="BCA86860.1"/>
    </source>
</evidence>
<feature type="transmembrane region" description="Helical" evidence="7">
    <location>
        <begin position="21"/>
        <end position="38"/>
    </location>
</feature>
<feature type="transmembrane region" description="Helical" evidence="7">
    <location>
        <begin position="1176"/>
        <end position="1198"/>
    </location>
</feature>
<proteinExistence type="predicted"/>
<feature type="transmembrane region" description="Helical" evidence="7">
    <location>
        <begin position="1218"/>
        <end position="1236"/>
    </location>
</feature>
<evidence type="ECO:0000256" key="3">
    <source>
        <dbReference type="ARBA" id="ARBA00022692"/>
    </source>
</evidence>
<dbReference type="InterPro" id="IPR003838">
    <property type="entry name" value="ABC3_permease_C"/>
</dbReference>
<feature type="coiled-coil region" evidence="6">
    <location>
        <begin position="254"/>
        <end position="316"/>
    </location>
</feature>
<dbReference type="GO" id="GO:0005886">
    <property type="term" value="C:plasma membrane"/>
    <property type="evidence" value="ECO:0007669"/>
    <property type="project" value="UniProtKB-SubCell"/>
</dbReference>
<feature type="domain" description="ABC3 transporter permease C-terminal" evidence="8">
    <location>
        <begin position="1127"/>
        <end position="1232"/>
    </location>
</feature>
<feature type="transmembrane region" description="Helical" evidence="7">
    <location>
        <begin position="1124"/>
        <end position="1143"/>
    </location>
</feature>
<gene>
    <name evidence="9" type="ORF">EsVE80_23830</name>
</gene>
<feature type="coiled-coil region" evidence="6">
    <location>
        <begin position="633"/>
        <end position="692"/>
    </location>
</feature>
<feature type="transmembrane region" description="Helical" evidence="7">
    <location>
        <begin position="720"/>
        <end position="742"/>
    </location>
</feature>
<keyword evidence="5 7" id="KW-0472">Membrane</keyword>
<dbReference type="Pfam" id="PF02687">
    <property type="entry name" value="FtsX"/>
    <property type="match status" value="2"/>
</dbReference>
<evidence type="ECO:0000259" key="8">
    <source>
        <dbReference type="Pfam" id="PF02687"/>
    </source>
</evidence>
<feature type="transmembrane region" description="Helical" evidence="7">
    <location>
        <begin position="771"/>
        <end position="796"/>
    </location>
</feature>
<keyword evidence="2" id="KW-1003">Cell membrane</keyword>
<organism evidence="9 10">
    <name type="scientific">Enterococcus saigonensis</name>
    <dbReference type="NCBI Taxonomy" id="1805431"/>
    <lineage>
        <taxon>Bacteria</taxon>
        <taxon>Bacillati</taxon>
        <taxon>Bacillota</taxon>
        <taxon>Bacilli</taxon>
        <taxon>Lactobacillales</taxon>
        <taxon>Enterococcaceae</taxon>
        <taxon>Enterococcus</taxon>
    </lineage>
</organism>
<dbReference type="Gene3D" id="1.10.287.1490">
    <property type="match status" value="1"/>
</dbReference>
<dbReference type="InterPro" id="IPR038766">
    <property type="entry name" value="Membrane_comp_ABC_pdt"/>
</dbReference>
<feature type="domain" description="ABC3 transporter permease C-terminal" evidence="8">
    <location>
        <begin position="723"/>
        <end position="839"/>
    </location>
</feature>
<feature type="transmembrane region" description="Helical" evidence="7">
    <location>
        <begin position="890"/>
        <end position="910"/>
    </location>
</feature>
<keyword evidence="10" id="KW-1185">Reference proteome</keyword>
<dbReference type="PANTHER" id="PTHR30287:SF1">
    <property type="entry name" value="INNER MEMBRANE PROTEIN"/>
    <property type="match status" value="1"/>
</dbReference>
<sequence length="1253" mass="137910">MKKKMLWKDVFKSISKSKGRFFSIFGLMLLGSFALVGLKVTGPDMRATGENYVNKLNSADITVISPLGLDNNDVKTINKAEGTQHIEYGYLKDVVTKGSDEGIRLYSMGEDLSGYHLVKGQLPKKENEIALDNNHNGKYKIGDTYKVTEKADATGTKILKTNAFKIVGFVYSAEILSNINMGQSTAGSGELKGYGVVTPDTFDSQYYMLARMSFKDTANVNPYSDEYTDKIQAHKDSLSELLKDQPEIRLADIQQEYQKQIDDGQKKIDDAKKQLADAKEQLASGELKITDGRKQIQQAQDAISQGETQLASAQEALTTGKTTLAEKWNQLQAAKSQLDAAKSSLDAGAAHLSEGANAIANGKSQLATGQNQITKKESELATAKQEYEAKKSELDTAQTNYNAGKVKYDAAEKEISNSEKQLNEGKAKYETGLKQLSNGINQANAGLAQIEQQLAAIDKALAQPNLPEDQKQQLEAQQQALNQKKAEVQQQVTELTAKQSATQAEYDAFKTNTYDPGMAKVAAAKKELAAQKQALDQAAAKISAGQQQLAKAQAQINNGEQQLAAAKQSIAANQQVLAEKQQQYQAALTQYNNGQASYKQNQATYYAGLAEWTKGVETLDTKSAEYQANKDKLAAAKSELASKETDLSAAKDELAEKQKEFDEKEPDAEKEIKDAEEKLNDAQETLDKLKAPVYSLNSRREIPGSVGYKMYSTISEIVDALANVFPIFLYFVAALVTSTTMARFVDEERINSGTLKALGYSNKDVLKKFTFYGLVSSLLGTIIGIILGHTLLPFIVYNAYHDGFVFQNIEWHFNPWISLVAILLAVISSIVPAWLVAAKELKEKPAQLLLPKPPAAGSKILLERIPFIWNKMSFTHKVTARNIFRYKKRMLMTIFGVAGAVALLFAGFSVQHSIGGISERQFGEIIHYDMIVAENDRLLDKQKIEIADQLQETAVKESLGIHYEAMSKIAGDNKDAQEIKLIVPSEKDQLKNYVTLDNRKTGASLKLPDDGVIISERLAKLLNVETGDTVTLKDANNVSHKMKVNEITEMYMGHFAFTSKAGYEHIFGTDYQTNAYLVNLENNSISNTEKQAAKFMNLAGVEGVVQNTTSINQVHTIVNSLNKIMKVLIVIAALLGIVILYNLTNINVSERIRELSTIKVLGFYDKEVTMYIYRETILLTILGVLAGFGVGEILHQYIITVVPPDDVMFNPALGGGSFLIPALIIAIVTTILGFVVNHRLKNVDMLEALKSVD</sequence>
<keyword evidence="3 7" id="KW-0812">Transmembrane</keyword>
<dbReference type="Proteomes" id="UP000502998">
    <property type="component" value="Chromosome"/>
</dbReference>
<dbReference type="SUPFAM" id="SSF57997">
    <property type="entry name" value="Tropomyosin"/>
    <property type="match status" value="1"/>
</dbReference>
<evidence type="ECO:0000256" key="1">
    <source>
        <dbReference type="ARBA" id="ARBA00004651"/>
    </source>
</evidence>
<evidence type="ECO:0000256" key="2">
    <source>
        <dbReference type="ARBA" id="ARBA00022475"/>
    </source>
</evidence>
<accession>A0A679IEV9</accession>
<protein>
    <submittedName>
        <fullName evidence="9">ABC transporter permease</fullName>
    </submittedName>
</protein>
<dbReference type="KEGG" id="esg:EsVE80_23830"/>
<name>A0A679IEV9_9ENTE</name>